<keyword evidence="4" id="KW-0378">Hydrolase</keyword>
<dbReference type="PANTHER" id="PTHR11963:SF23">
    <property type="entry name" value="CYTOSOL AMINOPEPTIDASE"/>
    <property type="match status" value="1"/>
</dbReference>
<keyword evidence="11" id="KW-1185">Reference proteome</keyword>
<keyword evidence="2" id="KW-0031">Aminopeptidase</keyword>
<evidence type="ECO:0000256" key="1">
    <source>
        <dbReference type="ARBA" id="ARBA00009528"/>
    </source>
</evidence>
<evidence type="ECO:0000256" key="7">
    <source>
        <dbReference type="ARBA" id="ARBA00050021"/>
    </source>
</evidence>
<organism evidence="10 11">
    <name type="scientific">Cellulomonas composti</name>
    <dbReference type="NCBI Taxonomy" id="266130"/>
    <lineage>
        <taxon>Bacteria</taxon>
        <taxon>Bacillati</taxon>
        <taxon>Actinomycetota</taxon>
        <taxon>Actinomycetes</taxon>
        <taxon>Micrococcales</taxon>
        <taxon>Cellulomonadaceae</taxon>
        <taxon>Cellulomonas</taxon>
    </lineage>
</organism>
<dbReference type="InterPro" id="IPR011356">
    <property type="entry name" value="Leucine_aapep/pepB"/>
</dbReference>
<evidence type="ECO:0000313" key="10">
    <source>
        <dbReference type="EMBL" id="GEL94043.1"/>
    </source>
</evidence>
<evidence type="ECO:0000256" key="3">
    <source>
        <dbReference type="ARBA" id="ARBA00022670"/>
    </source>
</evidence>
<dbReference type="GO" id="GO:0006508">
    <property type="term" value="P:proteolysis"/>
    <property type="evidence" value="ECO:0007669"/>
    <property type="project" value="UniProtKB-KW"/>
</dbReference>
<dbReference type="InterPro" id="IPR000819">
    <property type="entry name" value="Peptidase_M17_C"/>
</dbReference>
<comment type="similarity">
    <text evidence="1">Belongs to the peptidase M17 family.</text>
</comment>
<evidence type="ECO:0000256" key="5">
    <source>
        <dbReference type="ARBA" id="ARBA00033172"/>
    </source>
</evidence>
<dbReference type="GO" id="GO:0030145">
    <property type="term" value="F:manganese ion binding"/>
    <property type="evidence" value="ECO:0007669"/>
    <property type="project" value="InterPro"/>
</dbReference>
<dbReference type="Proteomes" id="UP000321720">
    <property type="component" value="Unassembled WGS sequence"/>
</dbReference>
<evidence type="ECO:0000256" key="2">
    <source>
        <dbReference type="ARBA" id="ARBA00022438"/>
    </source>
</evidence>
<evidence type="ECO:0000256" key="6">
    <source>
        <dbReference type="ARBA" id="ARBA00049972"/>
    </source>
</evidence>
<keyword evidence="3" id="KW-0645">Protease</keyword>
<dbReference type="EMBL" id="BJWG01000002">
    <property type="protein sequence ID" value="GEL94043.1"/>
    <property type="molecule type" value="Genomic_DNA"/>
</dbReference>
<feature type="domain" description="Cytosol aminopeptidase" evidence="9">
    <location>
        <begin position="22"/>
        <end position="88"/>
    </location>
</feature>
<dbReference type="RefSeq" id="WP_371862474.1">
    <property type="nucleotide sequence ID" value="NZ_BJWG01000002.1"/>
</dbReference>
<protein>
    <recommendedName>
        <fullName evidence="7">Probable cytosol aminopeptidase</fullName>
    </recommendedName>
    <alternativeName>
        <fullName evidence="8">Leucine aminopeptidase</fullName>
    </alternativeName>
    <alternativeName>
        <fullName evidence="5">Leucyl aminopeptidase</fullName>
    </alternativeName>
</protein>
<dbReference type="SUPFAM" id="SSF53187">
    <property type="entry name" value="Zn-dependent exopeptidases"/>
    <property type="match status" value="1"/>
</dbReference>
<accession>A0A511J8J6</accession>
<evidence type="ECO:0000259" key="9">
    <source>
        <dbReference type="Pfam" id="PF00883"/>
    </source>
</evidence>
<evidence type="ECO:0000256" key="4">
    <source>
        <dbReference type="ARBA" id="ARBA00022801"/>
    </source>
</evidence>
<dbReference type="AlphaFoldDB" id="A0A511J8J6"/>
<dbReference type="PRINTS" id="PR00481">
    <property type="entry name" value="LAMNOPPTDASE"/>
</dbReference>
<name>A0A511J8J6_9CELL</name>
<reference evidence="10 11" key="1">
    <citation type="submission" date="2019-07" db="EMBL/GenBank/DDBJ databases">
        <title>Whole genome shotgun sequence of Cellulomonas composti NBRC 100758.</title>
        <authorList>
            <person name="Hosoyama A."/>
            <person name="Uohara A."/>
            <person name="Ohji S."/>
            <person name="Ichikawa N."/>
        </authorList>
    </citation>
    <scope>NUCLEOTIDE SEQUENCE [LARGE SCALE GENOMIC DNA]</scope>
    <source>
        <strain evidence="10 11">NBRC 100758</strain>
    </source>
</reference>
<comment type="caution">
    <text evidence="10">The sequence shown here is derived from an EMBL/GenBank/DDBJ whole genome shotgun (WGS) entry which is preliminary data.</text>
</comment>
<sequence length="94" mass="9590">MITYDSGGISLKPSNAMHAAMKVDMVNTDAERRLVMADAIALANEDGVDAIVDIATLTGACLPALGTLTAGVIGNDDTILSLVEVASTCVAPTR</sequence>
<evidence type="ECO:0000256" key="8">
    <source>
        <dbReference type="ARBA" id="ARBA00050061"/>
    </source>
</evidence>
<evidence type="ECO:0000313" key="11">
    <source>
        <dbReference type="Proteomes" id="UP000321720"/>
    </source>
</evidence>
<proteinExistence type="inferred from homology"/>
<dbReference type="GO" id="GO:0070006">
    <property type="term" value="F:metalloaminopeptidase activity"/>
    <property type="evidence" value="ECO:0007669"/>
    <property type="project" value="InterPro"/>
</dbReference>
<comment type="function">
    <text evidence="6">Presumably involved in the processing and regular turnover of intracellular proteins. Catalyzes the removal of unsubstituted N-terminal amino acids from various peptides.</text>
</comment>
<gene>
    <name evidence="10" type="ORF">CCO02nite_07010</name>
</gene>
<dbReference type="GO" id="GO:0005737">
    <property type="term" value="C:cytoplasm"/>
    <property type="evidence" value="ECO:0007669"/>
    <property type="project" value="InterPro"/>
</dbReference>
<dbReference type="Gene3D" id="3.40.630.10">
    <property type="entry name" value="Zn peptidases"/>
    <property type="match status" value="1"/>
</dbReference>
<dbReference type="Pfam" id="PF00883">
    <property type="entry name" value="Peptidase_M17"/>
    <property type="match status" value="1"/>
</dbReference>
<dbReference type="PANTHER" id="PTHR11963">
    <property type="entry name" value="LEUCINE AMINOPEPTIDASE-RELATED"/>
    <property type="match status" value="1"/>
</dbReference>